<reference evidence="1" key="1">
    <citation type="submission" date="2019-05" db="EMBL/GenBank/DDBJ databases">
        <authorList>
            <consortium name="Pathogen Informatics"/>
        </authorList>
    </citation>
    <scope>NUCLEOTIDE SEQUENCE [LARGE SCALE GENOMIC DNA]</scope>
    <source>
        <strain evidence="1">NCTC12965</strain>
    </source>
</reference>
<gene>
    <name evidence="1" type="ORF">NCTC12965_00992</name>
</gene>
<sequence length="35" mass="4066">MTLFFNNINEKTIKNGAFDSVISGRRLAAYFTRRI</sequence>
<protein>
    <submittedName>
        <fullName evidence="1">Uncharacterized protein</fullName>
    </submittedName>
</protein>
<organism evidence="1">
    <name type="scientific">Serratia fonticola</name>
    <dbReference type="NCBI Taxonomy" id="47917"/>
    <lineage>
        <taxon>Bacteria</taxon>
        <taxon>Pseudomonadati</taxon>
        <taxon>Pseudomonadota</taxon>
        <taxon>Gammaproteobacteria</taxon>
        <taxon>Enterobacterales</taxon>
        <taxon>Yersiniaceae</taxon>
        <taxon>Serratia</taxon>
    </lineage>
</organism>
<dbReference type="EMBL" id="CABEEZ010000020">
    <property type="protein sequence ID" value="VTR20262.1"/>
    <property type="molecule type" value="Genomic_DNA"/>
</dbReference>
<dbReference type="AlphaFoldDB" id="A0A4U9TPT5"/>
<proteinExistence type="predicted"/>
<accession>A0A4U9TPT5</accession>
<name>A0A4U9TPT5_SERFO</name>
<evidence type="ECO:0000313" key="1">
    <source>
        <dbReference type="EMBL" id="VTR20262.1"/>
    </source>
</evidence>